<proteinExistence type="inferred from homology"/>
<dbReference type="InterPro" id="IPR006379">
    <property type="entry name" value="HAD-SF_hydro_IIB"/>
</dbReference>
<dbReference type="GO" id="GO:0004805">
    <property type="term" value="F:trehalose-phosphatase activity"/>
    <property type="evidence" value="ECO:0007669"/>
    <property type="project" value="UniProtKB-EC"/>
</dbReference>
<dbReference type="SUPFAM" id="SSF56784">
    <property type="entry name" value="HAD-like"/>
    <property type="match status" value="2"/>
</dbReference>
<dbReference type="SFLD" id="SFLDS00003">
    <property type="entry name" value="Haloacid_Dehalogenase"/>
    <property type="match status" value="1"/>
</dbReference>
<dbReference type="InterPro" id="IPR006439">
    <property type="entry name" value="HAD-SF_hydro_IA"/>
</dbReference>
<keyword evidence="7" id="KW-1185">Reference proteome</keyword>
<evidence type="ECO:0000256" key="3">
    <source>
        <dbReference type="ARBA" id="ARBA00008770"/>
    </source>
</evidence>
<name>D5EFN3_AMICL</name>
<sequence length="531" mass="59907">MRMNKELFNISRRDFDALLFDLDGVITKTAQIHSLSWKKLFDDYISATDRIPEKDKRPFDLKYDYRTYVDGKPRYEGVKSFLESRGILLPYGEPEDSPEEETICGLGNRKNKYFRNFLKKNRVALHHGARELLLLLKQKGFKTAVVTSSKNCSIVLKAAGLENLFDVQVDGRIAAHLKLKGKPAPDTFLEASTQLYVKPKRSIVFEDALAGIEAGRAGNFGCVIGVDRGGQKKALEERGADLVIDDLAALAVEGETVVVTQTMGEIPSAMMLLPYIEEKLQSHNFFVALDYDGTLTPIVERPEMALLSPEMRVTLKRLAEQYPVAIISGRDVRDIKNFIKLHTVIYAGSHGFDISSPPGMNLDFQIGREYLPILDRVQRSLEKSVEKIEGALLERKKFSLALHYRLVAESRVKDVESLVDKVLDHEPKLRKGLGKKVFELKPDLDWDKGRALIWLIEAMGLEVEKTLPLYIGDDITDEDAFKTLQSIGIGIVVKDGERKRESMAEYCLEDTTEVREFLQKLVKLPSKGGRS</sequence>
<dbReference type="OrthoDB" id="9797743at2"/>
<dbReference type="InterPro" id="IPR036412">
    <property type="entry name" value="HAD-like_sf"/>
</dbReference>
<dbReference type="STRING" id="572547.Amico_1244"/>
<comment type="cofactor">
    <cofactor evidence="5">
        <name>Mg(2+)</name>
        <dbReference type="ChEBI" id="CHEBI:18420"/>
    </cofactor>
</comment>
<protein>
    <recommendedName>
        <fullName evidence="5">Trehalose 6-phosphate phosphatase</fullName>
        <ecNumber evidence="5">3.1.3.12</ecNumber>
    </recommendedName>
</protein>
<evidence type="ECO:0000313" key="7">
    <source>
        <dbReference type="Proteomes" id="UP000002366"/>
    </source>
</evidence>
<keyword evidence="5" id="KW-0460">Magnesium</keyword>
<dbReference type="InterPro" id="IPR023198">
    <property type="entry name" value="PGP-like_dom2"/>
</dbReference>
<dbReference type="Pfam" id="PF00702">
    <property type="entry name" value="Hydrolase"/>
    <property type="match status" value="1"/>
</dbReference>
<comment type="similarity">
    <text evidence="3 5">Belongs to the trehalose phosphatase family.</text>
</comment>
<evidence type="ECO:0000256" key="2">
    <source>
        <dbReference type="ARBA" id="ARBA00006171"/>
    </source>
</evidence>
<dbReference type="AlphaFoldDB" id="D5EFN3"/>
<dbReference type="InterPro" id="IPR003337">
    <property type="entry name" value="Trehalose_PPase"/>
</dbReference>
<evidence type="ECO:0000256" key="5">
    <source>
        <dbReference type="RuleBase" id="RU361117"/>
    </source>
</evidence>
<dbReference type="InterPro" id="IPR044651">
    <property type="entry name" value="OTSB-like"/>
</dbReference>
<dbReference type="NCBIfam" id="TIGR01509">
    <property type="entry name" value="HAD-SF-IA-v3"/>
    <property type="match status" value="1"/>
</dbReference>
<keyword evidence="5" id="KW-0479">Metal-binding</keyword>
<dbReference type="eggNOG" id="COG0637">
    <property type="taxonomic scope" value="Bacteria"/>
</dbReference>
<keyword evidence="4 5" id="KW-0378">Hydrolase</keyword>
<reference evidence="6 7" key="1">
    <citation type="journal article" date="2010" name="Stand. Genomic Sci.">
        <title>Complete genome sequence of Aminobacterium colombiense type strain (ALA-1).</title>
        <authorList>
            <person name="Chertkov O."/>
            <person name="Sikorski J."/>
            <person name="Brambilla E."/>
            <person name="Lapidus A."/>
            <person name="Copeland A."/>
            <person name="Glavina Del Rio T."/>
            <person name="Nolan M."/>
            <person name="Lucas S."/>
            <person name="Tice H."/>
            <person name="Cheng J.F."/>
            <person name="Han C."/>
            <person name="Detter J.C."/>
            <person name="Bruce D."/>
            <person name="Tapia R."/>
            <person name="Goodwin L."/>
            <person name="Pitluck S."/>
            <person name="Liolios K."/>
            <person name="Ivanova N."/>
            <person name="Mavromatis K."/>
            <person name="Ovchinnikova G."/>
            <person name="Pati A."/>
            <person name="Chen A."/>
            <person name="Palaniappan K."/>
            <person name="Land M."/>
            <person name="Hauser L."/>
            <person name="Chang Y.J."/>
            <person name="Jeffries C.D."/>
            <person name="Spring S."/>
            <person name="Rohde M."/>
            <person name="Goker M."/>
            <person name="Bristow J."/>
            <person name="Eisen J.A."/>
            <person name="Markowitz V."/>
            <person name="Hugenholtz P."/>
            <person name="Kyrpides N.C."/>
            <person name="Klenk H.P."/>
        </authorList>
    </citation>
    <scope>NUCLEOTIDE SEQUENCE [LARGE SCALE GENOMIC DNA]</scope>
    <source>
        <strain evidence="7">DSM 12261 / ALA-1</strain>
    </source>
</reference>
<dbReference type="Pfam" id="PF02358">
    <property type="entry name" value="Trehalose_PPase"/>
    <property type="match status" value="1"/>
</dbReference>
<gene>
    <name evidence="6" type="ordered locus">Amico_1244</name>
</gene>
<dbReference type="HOGENOM" id="CLU_037265_4_1_0"/>
<dbReference type="GO" id="GO:0005992">
    <property type="term" value="P:trehalose biosynthetic process"/>
    <property type="evidence" value="ECO:0007669"/>
    <property type="project" value="UniProtKB-UniPathway"/>
</dbReference>
<dbReference type="Proteomes" id="UP000002366">
    <property type="component" value="Chromosome"/>
</dbReference>
<dbReference type="eggNOG" id="COG1877">
    <property type="taxonomic scope" value="Bacteria"/>
</dbReference>
<evidence type="ECO:0000256" key="1">
    <source>
        <dbReference type="ARBA" id="ARBA00005199"/>
    </source>
</evidence>
<dbReference type="NCBIfam" id="TIGR02009">
    <property type="entry name" value="PGMB-YQAB-SF"/>
    <property type="match status" value="1"/>
</dbReference>
<dbReference type="EMBL" id="CP001997">
    <property type="protein sequence ID" value="ADE57365.1"/>
    <property type="molecule type" value="Genomic_DNA"/>
</dbReference>
<dbReference type="Gene3D" id="3.30.70.1020">
    <property type="entry name" value="Trehalose-6-phosphate phosphatase related protein, domain 2"/>
    <property type="match status" value="1"/>
</dbReference>
<dbReference type="KEGG" id="aco:Amico_1244"/>
<comment type="catalytic activity">
    <reaction evidence="5">
        <text>alpha,alpha-trehalose 6-phosphate + H2O = alpha,alpha-trehalose + phosphate</text>
        <dbReference type="Rhea" id="RHEA:23420"/>
        <dbReference type="ChEBI" id="CHEBI:15377"/>
        <dbReference type="ChEBI" id="CHEBI:16551"/>
        <dbReference type="ChEBI" id="CHEBI:43474"/>
        <dbReference type="ChEBI" id="CHEBI:58429"/>
        <dbReference type="EC" id="3.1.3.12"/>
    </reaction>
</comment>
<dbReference type="NCBIfam" id="TIGR00685">
    <property type="entry name" value="T6PP"/>
    <property type="match status" value="1"/>
</dbReference>
<organism evidence="6 7">
    <name type="scientific">Aminobacterium colombiense (strain DSM 12261 / ALA-1)</name>
    <dbReference type="NCBI Taxonomy" id="572547"/>
    <lineage>
        <taxon>Bacteria</taxon>
        <taxon>Thermotogati</taxon>
        <taxon>Synergistota</taxon>
        <taxon>Synergistia</taxon>
        <taxon>Synergistales</taxon>
        <taxon>Aminobacteriaceae</taxon>
        <taxon>Aminobacterium</taxon>
    </lineage>
</organism>
<dbReference type="Gene3D" id="1.10.150.240">
    <property type="entry name" value="Putative phosphatase, domain 2"/>
    <property type="match status" value="1"/>
</dbReference>
<dbReference type="UniPathway" id="UPA00299"/>
<dbReference type="InterPro" id="IPR010976">
    <property type="entry name" value="B-phosphoglucomutase_hydrolase"/>
</dbReference>
<dbReference type="RefSeq" id="WP_013048628.1">
    <property type="nucleotide sequence ID" value="NC_014011.1"/>
</dbReference>
<dbReference type="EC" id="3.1.3.12" evidence="5"/>
<dbReference type="InterPro" id="IPR023214">
    <property type="entry name" value="HAD_sf"/>
</dbReference>
<dbReference type="Gene3D" id="3.40.50.1000">
    <property type="entry name" value="HAD superfamily/HAD-like"/>
    <property type="match status" value="2"/>
</dbReference>
<dbReference type="PANTHER" id="PTHR43768">
    <property type="entry name" value="TREHALOSE 6-PHOSPHATE PHOSPHATASE"/>
    <property type="match status" value="1"/>
</dbReference>
<dbReference type="PANTHER" id="PTHR43768:SF3">
    <property type="entry name" value="TREHALOSE 6-PHOSPHATE PHOSPHATASE"/>
    <property type="match status" value="1"/>
</dbReference>
<comment type="pathway">
    <text evidence="1 5">Glycan biosynthesis; trehalose biosynthesis.</text>
</comment>
<evidence type="ECO:0000256" key="4">
    <source>
        <dbReference type="ARBA" id="ARBA00022801"/>
    </source>
</evidence>
<comment type="similarity">
    <text evidence="2">Belongs to the HAD-like hydrolase superfamily. CbbY/CbbZ/Gph/YieH family.</text>
</comment>
<dbReference type="GO" id="GO:0046872">
    <property type="term" value="F:metal ion binding"/>
    <property type="evidence" value="ECO:0007669"/>
    <property type="project" value="UniProtKB-KW"/>
</dbReference>
<dbReference type="SFLD" id="SFLDG01129">
    <property type="entry name" value="C1.5:_HAD__Beta-PGM__Phosphata"/>
    <property type="match status" value="1"/>
</dbReference>
<comment type="function">
    <text evidence="5">Removes the phosphate from trehalose 6-phosphate to produce free trehalose.</text>
</comment>
<accession>D5EFN3</accession>
<evidence type="ECO:0000313" key="6">
    <source>
        <dbReference type="EMBL" id="ADE57365.1"/>
    </source>
</evidence>
<dbReference type="NCBIfam" id="TIGR01484">
    <property type="entry name" value="HAD-SF-IIB"/>
    <property type="match status" value="1"/>
</dbReference>
<dbReference type="CDD" id="cd01627">
    <property type="entry name" value="HAD_TPP"/>
    <property type="match status" value="1"/>
</dbReference>